<name>A0A0K1Q9H0_9BACT</name>
<evidence type="ECO:0000259" key="2">
    <source>
        <dbReference type="Pfam" id="PF01548"/>
    </source>
</evidence>
<keyword evidence="6" id="KW-1185">Reference proteome</keyword>
<dbReference type="InterPro" id="IPR003346">
    <property type="entry name" value="Transposase_20"/>
</dbReference>
<dbReference type="InterPro" id="IPR002525">
    <property type="entry name" value="Transp_IS110-like_N"/>
</dbReference>
<feature type="coiled-coil region" evidence="1">
    <location>
        <begin position="163"/>
        <end position="190"/>
    </location>
</feature>
<evidence type="ECO:0000313" key="5">
    <source>
        <dbReference type="EMBL" id="AKV02065.1"/>
    </source>
</evidence>
<keyword evidence="1" id="KW-0175">Coiled coil</keyword>
<dbReference type="NCBIfam" id="NF033542">
    <property type="entry name" value="transpos_IS110"/>
    <property type="match status" value="1"/>
</dbReference>
<dbReference type="STRING" id="1391654.AKJ09_00445"/>
<dbReference type="KEGG" id="llu:AKJ09_08728"/>
<evidence type="ECO:0000313" key="4">
    <source>
        <dbReference type="EMBL" id="AKU93781.1"/>
    </source>
</evidence>
<accession>A0A0K1Q9H0</accession>
<feature type="domain" description="Transposase IS110-like N-terminal" evidence="2">
    <location>
        <begin position="9"/>
        <end position="149"/>
    </location>
</feature>
<feature type="domain" description="Transposase IS116/IS110/IS902 C-terminal" evidence="3">
    <location>
        <begin position="199"/>
        <end position="281"/>
    </location>
</feature>
<dbReference type="InterPro" id="IPR047650">
    <property type="entry name" value="Transpos_IS110"/>
</dbReference>
<sequence>MEEVVTQYIGIDVSKDHLDVASEDGKTVFRVGNTEEGQTQLLQRLMEMKPKLVVLEASGGFELDVVLALGSAKLPVAVVSPSQVRHYAKALGILAKTDAIDANVIARFGAATTPTPQPVPDEETLELEALLLRRRQLVSMLATEKNRLATFSITRKVGGEKAVKSIRRTIEFLEEQLESLDETTRAQLQKSPLWKEKEDLLRSVPGIGPVTARTLISDLPELGRLTRKCIAALAGLAPFNHDSGGHTGKRRVRGGRTTVRSALYMACVASLKCNPLIKAFFDRLRATKPAKVALTACMRKMLTILNSMARTGRKWSPELPVSS</sequence>
<dbReference type="PANTHER" id="PTHR33055:SF13">
    <property type="entry name" value="TRANSPOSASE"/>
    <property type="match status" value="1"/>
</dbReference>
<dbReference type="PATRIC" id="fig|1391654.3.peg.457"/>
<dbReference type="Proteomes" id="UP000064967">
    <property type="component" value="Chromosome"/>
</dbReference>
<dbReference type="PANTHER" id="PTHR33055">
    <property type="entry name" value="TRANSPOSASE FOR INSERTION SEQUENCE ELEMENT IS1111A"/>
    <property type="match status" value="1"/>
</dbReference>
<dbReference type="GO" id="GO:0003677">
    <property type="term" value="F:DNA binding"/>
    <property type="evidence" value="ECO:0007669"/>
    <property type="project" value="InterPro"/>
</dbReference>
<organism evidence="5 6">
    <name type="scientific">Labilithrix luteola</name>
    <dbReference type="NCBI Taxonomy" id="1391654"/>
    <lineage>
        <taxon>Bacteria</taxon>
        <taxon>Pseudomonadati</taxon>
        <taxon>Myxococcota</taxon>
        <taxon>Polyangia</taxon>
        <taxon>Polyangiales</taxon>
        <taxon>Labilitrichaceae</taxon>
        <taxon>Labilithrix</taxon>
    </lineage>
</organism>
<reference evidence="5 6" key="1">
    <citation type="submission" date="2015-08" db="EMBL/GenBank/DDBJ databases">
        <authorList>
            <person name="Babu N.S."/>
            <person name="Beckwith C.J."/>
            <person name="Beseler K.G."/>
            <person name="Brison A."/>
            <person name="Carone J.V."/>
            <person name="Caskin T.P."/>
            <person name="Diamond M."/>
            <person name="Durham M.E."/>
            <person name="Foxe J.M."/>
            <person name="Go M."/>
            <person name="Henderson B.A."/>
            <person name="Jones I.B."/>
            <person name="McGettigan J.A."/>
            <person name="Micheletti S.J."/>
            <person name="Nasrallah M.E."/>
            <person name="Ortiz D."/>
            <person name="Piller C.R."/>
            <person name="Privatt S.R."/>
            <person name="Schneider S.L."/>
            <person name="Sharp S."/>
            <person name="Smith T.C."/>
            <person name="Stanton J.D."/>
            <person name="Ullery H.E."/>
            <person name="Wilson R.J."/>
            <person name="Serrano M.G."/>
            <person name="Buck G."/>
            <person name="Lee V."/>
            <person name="Wang Y."/>
            <person name="Carvalho R."/>
            <person name="Voegtly L."/>
            <person name="Shi R."/>
            <person name="Duckworth R."/>
            <person name="Johnson A."/>
            <person name="Loviza R."/>
            <person name="Walstead R."/>
            <person name="Shah Z."/>
            <person name="Kiflezghi M."/>
            <person name="Wade K."/>
            <person name="Ball S.L."/>
            <person name="Bradley K.W."/>
            <person name="Asai D.J."/>
            <person name="Bowman C.A."/>
            <person name="Russell D.A."/>
            <person name="Pope W.H."/>
            <person name="Jacobs-Sera D."/>
            <person name="Hendrix R.W."/>
            <person name="Hatfull G.F."/>
        </authorList>
    </citation>
    <scope>NUCLEOTIDE SEQUENCE [LARGE SCALE GENOMIC DNA]</scope>
    <source>
        <strain evidence="5 6">DSM 27648</strain>
    </source>
</reference>
<protein>
    <submittedName>
        <fullName evidence="5">Mobile element protein</fullName>
    </submittedName>
</protein>
<dbReference type="RefSeq" id="WP_146645479.1">
    <property type="nucleotide sequence ID" value="NZ_CP012333.1"/>
</dbReference>
<evidence type="ECO:0000313" key="6">
    <source>
        <dbReference type="Proteomes" id="UP000064967"/>
    </source>
</evidence>
<dbReference type="EMBL" id="CP012333">
    <property type="protein sequence ID" value="AKU93781.1"/>
    <property type="molecule type" value="Genomic_DNA"/>
</dbReference>
<proteinExistence type="predicted"/>
<dbReference type="GO" id="GO:0004803">
    <property type="term" value="F:transposase activity"/>
    <property type="evidence" value="ECO:0007669"/>
    <property type="project" value="InterPro"/>
</dbReference>
<dbReference type="AlphaFoldDB" id="A0A0K1Q9H0"/>
<dbReference type="GO" id="GO:0006313">
    <property type="term" value="P:DNA transposition"/>
    <property type="evidence" value="ECO:0007669"/>
    <property type="project" value="InterPro"/>
</dbReference>
<dbReference type="OrthoDB" id="9795150at2"/>
<gene>
    <name evidence="4" type="ORF">AKJ09_00445</name>
    <name evidence="5" type="ORF">AKJ09_08728</name>
</gene>
<dbReference type="Pfam" id="PF02371">
    <property type="entry name" value="Transposase_20"/>
    <property type="match status" value="1"/>
</dbReference>
<dbReference type="Pfam" id="PF01548">
    <property type="entry name" value="DEDD_Tnp_IS110"/>
    <property type="match status" value="1"/>
</dbReference>
<dbReference type="KEGG" id="llu:AKJ09_00445"/>
<evidence type="ECO:0000256" key="1">
    <source>
        <dbReference type="SAM" id="Coils"/>
    </source>
</evidence>
<evidence type="ECO:0000259" key="3">
    <source>
        <dbReference type="Pfam" id="PF02371"/>
    </source>
</evidence>
<dbReference type="EMBL" id="CP012333">
    <property type="protein sequence ID" value="AKV02065.1"/>
    <property type="molecule type" value="Genomic_DNA"/>
</dbReference>